<organism evidence="2 3">
    <name type="scientific">Streptomyces rimosus subsp. rimosus</name>
    <dbReference type="NCBI Taxonomy" id="132474"/>
    <lineage>
        <taxon>Bacteria</taxon>
        <taxon>Bacillati</taxon>
        <taxon>Actinomycetota</taxon>
        <taxon>Actinomycetes</taxon>
        <taxon>Kitasatosporales</taxon>
        <taxon>Streptomycetaceae</taxon>
        <taxon>Streptomyces</taxon>
    </lineage>
</organism>
<dbReference type="RefSeq" id="WP_003985717.1">
    <property type="nucleotide sequence ID" value="NZ_CP043497.1"/>
</dbReference>
<dbReference type="EMBL" id="CP094298">
    <property type="protein sequence ID" value="UNZ01209.1"/>
    <property type="molecule type" value="Genomic_DNA"/>
</dbReference>
<gene>
    <name evidence="2" type="ORF">SRIMR7_03555</name>
</gene>
<evidence type="ECO:0000313" key="3">
    <source>
        <dbReference type="Proteomes" id="UP000829494"/>
    </source>
</evidence>
<evidence type="ECO:0000256" key="1">
    <source>
        <dbReference type="SAM" id="MobiDB-lite"/>
    </source>
</evidence>
<name>A0ABY3YY81_STRRM</name>
<keyword evidence="3" id="KW-1185">Reference proteome</keyword>
<protein>
    <submittedName>
        <fullName evidence="2">Uncharacterized protein</fullName>
    </submittedName>
</protein>
<sequence length="152" mass="16558">MEPDLPDDEFADEDDDDFVGLIDCDECGKIMEPDLFDGDDPLLAALPDSSAIYEDPTNDGKRLVMLCSPECLEKIQERFGRQPFVREELWAGKIVRSVMKHPQGVSPRVLEQETGLSPAQILAGFAWVERMRPAGRGKGPGPQAGGAGGASR</sequence>
<accession>A0ABY3YY81</accession>
<reference evidence="2 3" key="1">
    <citation type="submission" date="2022-03" db="EMBL/GenBank/DDBJ databases">
        <title>Complete genome of Streptomyces rimosus ssp. rimosus R7 (=ATCC 10970).</title>
        <authorList>
            <person name="Beganovic S."/>
            <person name="Ruckert C."/>
            <person name="Busche T."/>
            <person name="Kalinowski J."/>
            <person name="Wittmann C."/>
        </authorList>
    </citation>
    <scope>NUCLEOTIDE SEQUENCE [LARGE SCALE GENOMIC DNA]</scope>
    <source>
        <strain evidence="2 3">R7</strain>
    </source>
</reference>
<dbReference type="GeneID" id="66859716"/>
<feature type="region of interest" description="Disordered" evidence="1">
    <location>
        <begin position="132"/>
        <end position="152"/>
    </location>
</feature>
<evidence type="ECO:0000313" key="2">
    <source>
        <dbReference type="EMBL" id="UNZ01209.1"/>
    </source>
</evidence>
<proteinExistence type="predicted"/>
<feature type="compositionally biased region" description="Gly residues" evidence="1">
    <location>
        <begin position="136"/>
        <end position="152"/>
    </location>
</feature>
<dbReference type="Proteomes" id="UP000829494">
    <property type="component" value="Chromosome"/>
</dbReference>